<gene>
    <name evidence="1" type="ORF">EZS28_003726</name>
</gene>
<evidence type="ECO:0000313" key="2">
    <source>
        <dbReference type="Proteomes" id="UP000324800"/>
    </source>
</evidence>
<organism evidence="1 2">
    <name type="scientific">Streblomastix strix</name>
    <dbReference type="NCBI Taxonomy" id="222440"/>
    <lineage>
        <taxon>Eukaryota</taxon>
        <taxon>Metamonada</taxon>
        <taxon>Preaxostyla</taxon>
        <taxon>Oxymonadida</taxon>
        <taxon>Streblomastigidae</taxon>
        <taxon>Streblomastix</taxon>
    </lineage>
</organism>
<evidence type="ECO:0000313" key="1">
    <source>
        <dbReference type="EMBL" id="KAA6400751.1"/>
    </source>
</evidence>
<reference evidence="1 2" key="1">
    <citation type="submission" date="2019-03" db="EMBL/GenBank/DDBJ databases">
        <title>Single cell metagenomics reveals metabolic interactions within the superorganism composed of flagellate Streblomastix strix and complex community of Bacteroidetes bacteria on its surface.</title>
        <authorList>
            <person name="Treitli S.C."/>
            <person name="Kolisko M."/>
            <person name="Husnik F."/>
            <person name="Keeling P."/>
            <person name="Hampl V."/>
        </authorList>
    </citation>
    <scope>NUCLEOTIDE SEQUENCE [LARGE SCALE GENOMIC DNA]</scope>
    <source>
        <strain evidence="1">ST1C</strain>
    </source>
</reference>
<accession>A0A5J4X0P2</accession>
<comment type="caution">
    <text evidence="1">The sequence shown here is derived from an EMBL/GenBank/DDBJ whole genome shotgun (WGS) entry which is preliminary data.</text>
</comment>
<sequence>MRLRSRHCSKEESKIAAGLCTGESAKLGVGIGEMFGLVLSTRIPSSSAHQSGSKRALEKQVDYIGWREKVEATIDAVELSCSPGLRPDNDVDYTNDCDDDKVAKNFIPSCQQFEMSQISLGLKYENYD</sequence>
<proteinExistence type="predicted"/>
<dbReference type="Proteomes" id="UP000324800">
    <property type="component" value="Unassembled WGS sequence"/>
</dbReference>
<dbReference type="AlphaFoldDB" id="A0A5J4X0P2"/>
<protein>
    <submittedName>
        <fullName evidence="1">Uncharacterized protein</fullName>
    </submittedName>
</protein>
<dbReference type="EMBL" id="SNRW01000507">
    <property type="protein sequence ID" value="KAA6400751.1"/>
    <property type="molecule type" value="Genomic_DNA"/>
</dbReference>
<name>A0A5J4X0P2_9EUKA</name>